<evidence type="ECO:0000259" key="1">
    <source>
        <dbReference type="PROSITE" id="PS51502"/>
    </source>
</evidence>
<organism evidence="2 3">
    <name type="scientific">Apodospora peruviana</name>
    <dbReference type="NCBI Taxonomy" id="516989"/>
    <lineage>
        <taxon>Eukaryota</taxon>
        <taxon>Fungi</taxon>
        <taxon>Dikarya</taxon>
        <taxon>Ascomycota</taxon>
        <taxon>Pezizomycotina</taxon>
        <taxon>Sordariomycetes</taxon>
        <taxon>Sordariomycetidae</taxon>
        <taxon>Sordariales</taxon>
        <taxon>Lasiosphaeriaceae</taxon>
        <taxon>Apodospora</taxon>
    </lineage>
</organism>
<dbReference type="Pfam" id="PF07876">
    <property type="entry name" value="Dabb"/>
    <property type="match status" value="1"/>
</dbReference>
<evidence type="ECO:0000313" key="3">
    <source>
        <dbReference type="Proteomes" id="UP001283341"/>
    </source>
</evidence>
<dbReference type="SMART" id="SM00886">
    <property type="entry name" value="Dabb"/>
    <property type="match status" value="1"/>
</dbReference>
<dbReference type="Gene3D" id="3.30.70.100">
    <property type="match status" value="1"/>
</dbReference>
<sequence length="116" mass="12784">MTVPETTTTGGGRIHRTTMFKIPDSESQKKLIEAYRVLRKDQEKNGKPYILRVSAGLAIDDPRSKGYTVVASTEFASLDDMKYYDAECAAHAALKKKASTLGVAEPPLAIFFESQI</sequence>
<reference evidence="2" key="1">
    <citation type="journal article" date="2023" name="Mol. Phylogenet. Evol.">
        <title>Genome-scale phylogeny and comparative genomics of the fungal order Sordariales.</title>
        <authorList>
            <person name="Hensen N."/>
            <person name="Bonometti L."/>
            <person name="Westerberg I."/>
            <person name="Brannstrom I.O."/>
            <person name="Guillou S."/>
            <person name="Cros-Aarteil S."/>
            <person name="Calhoun S."/>
            <person name="Haridas S."/>
            <person name="Kuo A."/>
            <person name="Mondo S."/>
            <person name="Pangilinan J."/>
            <person name="Riley R."/>
            <person name="LaButti K."/>
            <person name="Andreopoulos B."/>
            <person name="Lipzen A."/>
            <person name="Chen C."/>
            <person name="Yan M."/>
            <person name="Daum C."/>
            <person name="Ng V."/>
            <person name="Clum A."/>
            <person name="Steindorff A."/>
            <person name="Ohm R.A."/>
            <person name="Martin F."/>
            <person name="Silar P."/>
            <person name="Natvig D.O."/>
            <person name="Lalanne C."/>
            <person name="Gautier V."/>
            <person name="Ament-Velasquez S.L."/>
            <person name="Kruys A."/>
            <person name="Hutchinson M.I."/>
            <person name="Powell A.J."/>
            <person name="Barry K."/>
            <person name="Miller A.N."/>
            <person name="Grigoriev I.V."/>
            <person name="Debuchy R."/>
            <person name="Gladieux P."/>
            <person name="Hiltunen Thoren M."/>
            <person name="Johannesson H."/>
        </authorList>
    </citation>
    <scope>NUCLEOTIDE SEQUENCE</scope>
    <source>
        <strain evidence="2">CBS 118394</strain>
    </source>
</reference>
<dbReference type="InterPro" id="IPR013097">
    <property type="entry name" value="Dabb"/>
</dbReference>
<feature type="domain" description="Stress-response A/B barrel" evidence="1">
    <location>
        <begin position="14"/>
        <end position="112"/>
    </location>
</feature>
<dbReference type="EMBL" id="JAUEDM010000001">
    <property type="protein sequence ID" value="KAK3330519.1"/>
    <property type="molecule type" value="Genomic_DNA"/>
</dbReference>
<accession>A0AAE0ISK5</accession>
<keyword evidence="3" id="KW-1185">Reference proteome</keyword>
<evidence type="ECO:0000313" key="2">
    <source>
        <dbReference type="EMBL" id="KAK3330519.1"/>
    </source>
</evidence>
<dbReference type="AlphaFoldDB" id="A0AAE0ISK5"/>
<dbReference type="SUPFAM" id="SSF54909">
    <property type="entry name" value="Dimeric alpha+beta barrel"/>
    <property type="match status" value="1"/>
</dbReference>
<reference evidence="2" key="2">
    <citation type="submission" date="2023-06" db="EMBL/GenBank/DDBJ databases">
        <authorList>
            <consortium name="Lawrence Berkeley National Laboratory"/>
            <person name="Haridas S."/>
            <person name="Hensen N."/>
            <person name="Bonometti L."/>
            <person name="Westerberg I."/>
            <person name="Brannstrom I.O."/>
            <person name="Guillou S."/>
            <person name="Cros-Aarteil S."/>
            <person name="Calhoun S."/>
            <person name="Kuo A."/>
            <person name="Mondo S."/>
            <person name="Pangilinan J."/>
            <person name="Riley R."/>
            <person name="Labutti K."/>
            <person name="Andreopoulos B."/>
            <person name="Lipzen A."/>
            <person name="Chen C."/>
            <person name="Yanf M."/>
            <person name="Daum C."/>
            <person name="Ng V."/>
            <person name="Clum A."/>
            <person name="Steindorff A."/>
            <person name="Ohm R."/>
            <person name="Martin F."/>
            <person name="Silar P."/>
            <person name="Natvig D."/>
            <person name="Lalanne C."/>
            <person name="Gautier V."/>
            <person name="Ament-Velasquez S.L."/>
            <person name="Kruys A."/>
            <person name="Hutchinson M.I."/>
            <person name="Powell A.J."/>
            <person name="Barry K."/>
            <person name="Miller A.N."/>
            <person name="Grigoriev I.V."/>
            <person name="Debuchy R."/>
            <person name="Gladieux P."/>
            <person name="Thoren M.H."/>
            <person name="Johannesson H."/>
        </authorList>
    </citation>
    <scope>NUCLEOTIDE SEQUENCE</scope>
    <source>
        <strain evidence="2">CBS 118394</strain>
    </source>
</reference>
<name>A0AAE0ISK5_9PEZI</name>
<dbReference type="InterPro" id="IPR011008">
    <property type="entry name" value="Dimeric_a/b-barrel"/>
</dbReference>
<dbReference type="PROSITE" id="PS51502">
    <property type="entry name" value="S_R_A_B_BARREL"/>
    <property type="match status" value="1"/>
</dbReference>
<gene>
    <name evidence="2" type="ORF">B0H66DRAFT_66029</name>
</gene>
<protein>
    <recommendedName>
        <fullName evidence="1">Stress-response A/B barrel domain-containing protein</fullName>
    </recommendedName>
</protein>
<proteinExistence type="predicted"/>
<comment type="caution">
    <text evidence="2">The sequence shown here is derived from an EMBL/GenBank/DDBJ whole genome shotgun (WGS) entry which is preliminary data.</text>
</comment>
<dbReference type="Proteomes" id="UP001283341">
    <property type="component" value="Unassembled WGS sequence"/>
</dbReference>